<keyword evidence="1" id="KW-0472">Membrane</keyword>
<proteinExistence type="predicted"/>
<keyword evidence="1" id="KW-1133">Transmembrane helix</keyword>
<dbReference type="KEGG" id="trz:GWP43_11945"/>
<evidence type="ECO:0000313" key="2">
    <source>
        <dbReference type="EMBL" id="QHX44036.1"/>
    </source>
</evidence>
<dbReference type="Proteomes" id="UP000464374">
    <property type="component" value="Chromosome"/>
</dbReference>
<name>A0A6P1Y2D3_9SPIR</name>
<reference evidence="2 3" key="1">
    <citation type="submission" date="2020-01" db="EMBL/GenBank/DDBJ databases">
        <title>Complete genome sequence of a human oral phylogroup 1 Treponema sp. strain ATCC 700766, originally isolated from periodontitis dental plaque.</title>
        <authorList>
            <person name="Chan Y."/>
            <person name="Huo Y.-B."/>
            <person name="Yu X.-L."/>
            <person name="Zeng H."/>
            <person name="Leung W.-K."/>
            <person name="Watt R.M."/>
        </authorList>
    </citation>
    <scope>NUCLEOTIDE SEQUENCE [LARGE SCALE GENOMIC DNA]</scope>
    <source>
        <strain evidence="2 3">OMZ 804</strain>
    </source>
</reference>
<protein>
    <submittedName>
        <fullName evidence="2">Uncharacterized protein</fullName>
    </submittedName>
</protein>
<dbReference type="AlphaFoldDB" id="A0A6P1Y2D3"/>
<gene>
    <name evidence="2" type="ORF">GWP43_11945</name>
</gene>
<feature type="transmembrane region" description="Helical" evidence="1">
    <location>
        <begin position="45"/>
        <end position="65"/>
    </location>
</feature>
<sequence>MKIKLMIQSLSPLALLTIIRNYAFIWTDDLGNKYNIKQILSNNSFLLIVDLVCLLWILLSIWFFVEFKAFFYANTQEGDTITIHKEKTDESLNFFITLILPLVIDNVGTWQGMTVFFIILIMICILLAKTNLFYANPILTILGYHIFEFTFDKEEITQCICICDKKSSSILLEKGKIAPVYRQITTNIYFIKER</sequence>
<accession>A0A6P1Y2D3</accession>
<organism evidence="2 3">
    <name type="scientific">Treponema vincentii</name>
    <dbReference type="NCBI Taxonomy" id="69710"/>
    <lineage>
        <taxon>Bacteria</taxon>
        <taxon>Pseudomonadati</taxon>
        <taxon>Spirochaetota</taxon>
        <taxon>Spirochaetia</taxon>
        <taxon>Spirochaetales</taxon>
        <taxon>Treponemataceae</taxon>
        <taxon>Treponema</taxon>
    </lineage>
</organism>
<dbReference type="RefSeq" id="WP_162664334.1">
    <property type="nucleotide sequence ID" value="NZ_CP048020.1"/>
</dbReference>
<evidence type="ECO:0000313" key="3">
    <source>
        <dbReference type="Proteomes" id="UP000464374"/>
    </source>
</evidence>
<evidence type="ECO:0000256" key="1">
    <source>
        <dbReference type="SAM" id="Phobius"/>
    </source>
</evidence>
<dbReference type="EMBL" id="CP048020">
    <property type="protein sequence ID" value="QHX44036.1"/>
    <property type="molecule type" value="Genomic_DNA"/>
</dbReference>
<feature type="transmembrane region" description="Helical" evidence="1">
    <location>
        <begin position="110"/>
        <end position="128"/>
    </location>
</feature>
<keyword evidence="1" id="KW-0812">Transmembrane</keyword>